<name>A0A2I5KIZ0_NEMVE</name>
<dbReference type="InterPro" id="IPR012337">
    <property type="entry name" value="RNaseH-like_sf"/>
</dbReference>
<accession>A0A2I5KIZ0</accession>
<dbReference type="InterPro" id="IPR036397">
    <property type="entry name" value="RNaseH_sf"/>
</dbReference>
<dbReference type="EMBL" id="KY646307">
    <property type="protein sequence ID" value="ATZ76002.1"/>
    <property type="molecule type" value="mRNA"/>
</dbReference>
<gene>
    <name evidence="2" type="primary">mut7</name>
</gene>
<dbReference type="Gene3D" id="3.30.420.10">
    <property type="entry name" value="Ribonuclease H-like superfamily/Ribonuclease H"/>
    <property type="match status" value="1"/>
</dbReference>
<keyword evidence="2" id="KW-0540">Nuclease</keyword>
<dbReference type="InterPro" id="IPR002562">
    <property type="entry name" value="3'-5'_exonuclease_dom"/>
</dbReference>
<reference evidence="2" key="1">
    <citation type="submission" date="2017-02" db="EMBL/GenBank/DDBJ databases">
        <title>Evolution of RNA-modifying enzymes in metazoa.</title>
        <authorList>
            <person name="Modepalli V."/>
            <person name="Moran Y."/>
        </authorList>
    </citation>
    <scope>NUCLEOTIDE SEQUENCE</scope>
</reference>
<dbReference type="PANTHER" id="PTHR47765:SF2">
    <property type="entry name" value="EXONUCLEASE MUT-7 HOMOLOG"/>
    <property type="match status" value="1"/>
</dbReference>
<organism evidence="2">
    <name type="scientific">Nematostella vectensis</name>
    <name type="common">Starlet sea anemone</name>
    <dbReference type="NCBI Taxonomy" id="45351"/>
    <lineage>
        <taxon>Eukaryota</taxon>
        <taxon>Metazoa</taxon>
        <taxon>Cnidaria</taxon>
        <taxon>Anthozoa</taxon>
        <taxon>Hexacorallia</taxon>
        <taxon>Actiniaria</taxon>
        <taxon>Edwardsiidae</taxon>
        <taxon>Nematostella</taxon>
    </lineage>
</organism>
<dbReference type="Pfam" id="PF01612">
    <property type="entry name" value="DNA_pol_A_exo1"/>
    <property type="match status" value="1"/>
</dbReference>
<dbReference type="SUPFAM" id="SSF53098">
    <property type="entry name" value="Ribonuclease H-like"/>
    <property type="match status" value="1"/>
</dbReference>
<evidence type="ECO:0000313" key="2">
    <source>
        <dbReference type="EMBL" id="ATZ76002.1"/>
    </source>
</evidence>
<dbReference type="GO" id="GO:0008408">
    <property type="term" value="F:3'-5' exonuclease activity"/>
    <property type="evidence" value="ECO:0007669"/>
    <property type="project" value="InterPro"/>
</dbReference>
<dbReference type="PANTHER" id="PTHR47765">
    <property type="entry name" value="3'-5' EXONUCLEASE DOMAIN-CONTAINING PROTEIN"/>
    <property type="match status" value="1"/>
</dbReference>
<evidence type="ECO:0000259" key="1">
    <source>
        <dbReference type="SMART" id="SM00474"/>
    </source>
</evidence>
<keyword evidence="2" id="KW-0378">Hydrolase</keyword>
<feature type="domain" description="3'-5' exonuclease" evidence="1">
    <location>
        <begin position="398"/>
        <end position="600"/>
    </location>
</feature>
<dbReference type="GO" id="GO:0003676">
    <property type="term" value="F:nucleic acid binding"/>
    <property type="evidence" value="ECO:0007669"/>
    <property type="project" value="InterPro"/>
</dbReference>
<dbReference type="InterPro" id="IPR052408">
    <property type="entry name" value="Exonuclease_MUT-7-like"/>
</dbReference>
<proteinExistence type="evidence at transcript level"/>
<dbReference type="SMART" id="SM00474">
    <property type="entry name" value="35EXOc"/>
    <property type="match status" value="1"/>
</dbReference>
<dbReference type="AlphaFoldDB" id="A0A2I5KIZ0"/>
<protein>
    <submittedName>
        <fullName evidence="2">Exonuclease mut-7</fullName>
    </submittedName>
</protein>
<keyword evidence="2" id="KW-0269">Exonuclease</keyword>
<sequence length="737" mass="85389">MTANGNAQPEDLSEDTLVPASTDISSYRDWLEELESLYFSNLIDDLKQFLHRSFSSVDDPFDFVLYMLRFPDYDIYTGKKSIAHLTLVEFESWLQDELDNRTSEELTGLIRVPTKQHKDNALELVVTTKLLLFEPVRRAFQLDTKDNSFLEEHVRFLLHSGRRYKEAANITTKLSLQTCFEPKEILLPLLILDKLQLAESYVDSCPWQQKAYVAMLDKLCGKSDEELRKIVDDANIHPKPREHKLRNKILVRVADRLVKRYRLSGEDFPNIYKERNLSGLYYLLHKKYQDENSNKKWDNLIETSIGNKVWLQERLIEGLLEFNDLDEAIRWTHFYGLPLDRVPSPVSQAIEDCEAANSQSSSTDWDDPLDHSPEPLKSTAFVDMSPKAHSLALPPERVFLVDDECSLQDCLAVLSKGGPTIGFDAEWRPTMCRAESDDKLAIIQLATWNEVFILDMIALKTNVSSEQLTEFAFAVFANPRVLKLGYGVETDFKVMLSSCPPFKEALNKVKRFVDLCHLSKEVMWLPQVKKRLQEQKILGRYEMERGLSELVLQCVGLPLDKTCQVSDWERRPLSQEQMTYAALDAYCLLEVYHVLCAWVKESGSYVDMEPKLYLPSVWPEQKKSRYKKLRDFLRPCHTYVFFLLRPVSQKNCRRSHAHFFACETPYSTCFAFLEVARKVERSSTFCNKLFQVAGKTSRVTGRATCNNFFARQVAADRNRSHPIAMWFPYNRTRSLLI</sequence>
<dbReference type="GO" id="GO:0006139">
    <property type="term" value="P:nucleobase-containing compound metabolic process"/>
    <property type="evidence" value="ECO:0007669"/>
    <property type="project" value="InterPro"/>
</dbReference>